<name>A0A494XPY6_9BURK</name>
<accession>A0A494XPY6</accession>
<comment type="caution">
    <text evidence="2">The sequence shown here is derived from an EMBL/GenBank/DDBJ whole genome shotgun (WGS) entry which is preliminary data.</text>
</comment>
<feature type="signal peptide" evidence="1">
    <location>
        <begin position="1"/>
        <end position="27"/>
    </location>
</feature>
<evidence type="ECO:0000313" key="2">
    <source>
        <dbReference type="EMBL" id="RKP51771.1"/>
    </source>
</evidence>
<evidence type="ECO:0000256" key="1">
    <source>
        <dbReference type="SAM" id="SignalP"/>
    </source>
</evidence>
<dbReference type="RefSeq" id="WP_121088176.1">
    <property type="nucleotide sequence ID" value="NZ_RBZU01000008.1"/>
</dbReference>
<keyword evidence="3" id="KW-1185">Reference proteome</keyword>
<evidence type="ECO:0000313" key="3">
    <source>
        <dbReference type="Proteomes" id="UP000270342"/>
    </source>
</evidence>
<proteinExistence type="predicted"/>
<evidence type="ECO:0008006" key="4">
    <source>
        <dbReference type="Google" id="ProtNLM"/>
    </source>
</evidence>
<dbReference type="EMBL" id="RBZU01000008">
    <property type="protein sequence ID" value="RKP51771.1"/>
    <property type="molecule type" value="Genomic_DNA"/>
</dbReference>
<feature type="chain" id="PRO_5019836583" description="DUF4398 domain-containing protein" evidence="1">
    <location>
        <begin position="28"/>
        <end position="95"/>
    </location>
</feature>
<keyword evidence="1" id="KW-0732">Signal</keyword>
<organism evidence="2 3">
    <name type="scientific">Pararobbsia silviterrae</name>
    <dbReference type="NCBI Taxonomy" id="1792498"/>
    <lineage>
        <taxon>Bacteria</taxon>
        <taxon>Pseudomonadati</taxon>
        <taxon>Pseudomonadota</taxon>
        <taxon>Betaproteobacteria</taxon>
        <taxon>Burkholderiales</taxon>
        <taxon>Burkholderiaceae</taxon>
        <taxon>Pararobbsia</taxon>
    </lineage>
</organism>
<dbReference type="Proteomes" id="UP000270342">
    <property type="component" value="Unassembled WGS sequence"/>
</dbReference>
<gene>
    <name evidence="2" type="ORF">D7S86_17575</name>
</gene>
<protein>
    <recommendedName>
        <fullName evidence="4">DUF4398 domain-containing protein</fullName>
    </recommendedName>
</protein>
<dbReference type="AlphaFoldDB" id="A0A494XPY6"/>
<sequence length="95" mass="10169">MRHAVFTALALGATYLALPGSIPLAYAADASANADPFVTQRNAIQAANQAYRKEVAVAQHEFDRIESAADADYKKAVAQAKAERNRTIAHIKSKG</sequence>
<reference evidence="2 3" key="1">
    <citation type="submission" date="2018-10" db="EMBL/GenBank/DDBJ databases">
        <title>Robbsia sp. DHC34, isolated from soil.</title>
        <authorList>
            <person name="Gao Z.-H."/>
            <person name="Qiu L.-H."/>
        </authorList>
    </citation>
    <scope>NUCLEOTIDE SEQUENCE [LARGE SCALE GENOMIC DNA]</scope>
    <source>
        <strain evidence="2 3">DHC34</strain>
    </source>
</reference>